<dbReference type="Proteomes" id="UP000373149">
    <property type="component" value="Unassembled WGS sequence"/>
</dbReference>
<dbReference type="AlphaFoldDB" id="A0A5N8WXZ4"/>
<dbReference type="GO" id="GO:0008171">
    <property type="term" value="F:O-methyltransferase activity"/>
    <property type="evidence" value="ECO:0007669"/>
    <property type="project" value="InterPro"/>
</dbReference>
<evidence type="ECO:0000313" key="5">
    <source>
        <dbReference type="EMBL" id="MPY51065.1"/>
    </source>
</evidence>
<dbReference type="GO" id="GO:0032259">
    <property type="term" value="P:methylation"/>
    <property type="evidence" value="ECO:0007669"/>
    <property type="project" value="UniProtKB-KW"/>
</dbReference>
<keyword evidence="2" id="KW-0808">Transferase</keyword>
<dbReference type="InterPro" id="IPR001077">
    <property type="entry name" value="COMT_C"/>
</dbReference>
<protein>
    <recommendedName>
        <fullName evidence="4">O-methyltransferase C-terminal domain-containing protein</fullName>
    </recommendedName>
</protein>
<dbReference type="InterPro" id="IPR016461">
    <property type="entry name" value="COMT-like"/>
</dbReference>
<keyword evidence="1" id="KW-0489">Methyltransferase</keyword>
<evidence type="ECO:0000256" key="3">
    <source>
        <dbReference type="ARBA" id="ARBA00022691"/>
    </source>
</evidence>
<evidence type="ECO:0000313" key="6">
    <source>
        <dbReference type="Proteomes" id="UP000373149"/>
    </source>
</evidence>
<reference evidence="5 6" key="1">
    <citation type="submission" date="2019-09" db="EMBL/GenBank/DDBJ databases">
        <authorList>
            <person name="Duangmal K."/>
            <person name="Teo W.F.A."/>
            <person name="Lipun K."/>
        </authorList>
    </citation>
    <scope>NUCLEOTIDE SEQUENCE [LARGE SCALE GENOMIC DNA]</scope>
    <source>
        <strain evidence="5 6">K1PN6</strain>
    </source>
</reference>
<organism evidence="5 6">
    <name type="scientific">Streptomyces acidicola</name>
    <dbReference type="NCBI Taxonomy" id="2596892"/>
    <lineage>
        <taxon>Bacteria</taxon>
        <taxon>Bacillati</taxon>
        <taxon>Actinomycetota</taxon>
        <taxon>Actinomycetes</taxon>
        <taxon>Kitasatosporales</taxon>
        <taxon>Streptomycetaceae</taxon>
        <taxon>Streptomyces</taxon>
    </lineage>
</organism>
<evidence type="ECO:0000259" key="4">
    <source>
        <dbReference type="Pfam" id="PF00891"/>
    </source>
</evidence>
<name>A0A5N8WXZ4_9ACTN</name>
<sequence>MLVGLGMLECEGGDLYGNTPETEAFLVEGRETYVGGLLDLMGGQMWQCWSGFTDMLRTGRPQYAPTGTDEGTVFDVHYADPDTLTTFLTAMSGISAGPARALAEAFPWDRHRSVVDIGTAQGRLPVELARTHAHLAVGGFDLPTVGPAFQSYVAESGLSERITFCPGDFSTDELPTADVLVMGHSPRTARPSTTAA</sequence>
<feature type="domain" description="O-methyltransferase C-terminal" evidence="4">
    <location>
        <begin position="49"/>
        <end position="182"/>
    </location>
</feature>
<dbReference type="Pfam" id="PF00891">
    <property type="entry name" value="Methyltransf_2"/>
    <property type="match status" value="1"/>
</dbReference>
<evidence type="ECO:0000256" key="1">
    <source>
        <dbReference type="ARBA" id="ARBA00022603"/>
    </source>
</evidence>
<dbReference type="SUPFAM" id="SSF53335">
    <property type="entry name" value="S-adenosyl-L-methionine-dependent methyltransferases"/>
    <property type="match status" value="1"/>
</dbReference>
<dbReference type="EMBL" id="VMNX01000082">
    <property type="protein sequence ID" value="MPY51065.1"/>
    <property type="molecule type" value="Genomic_DNA"/>
</dbReference>
<accession>A0A5N8WXZ4</accession>
<dbReference type="InterPro" id="IPR029063">
    <property type="entry name" value="SAM-dependent_MTases_sf"/>
</dbReference>
<proteinExistence type="predicted"/>
<comment type="caution">
    <text evidence="5">The sequence shown here is derived from an EMBL/GenBank/DDBJ whole genome shotgun (WGS) entry which is preliminary data.</text>
</comment>
<dbReference type="PROSITE" id="PS51683">
    <property type="entry name" value="SAM_OMT_II"/>
    <property type="match status" value="1"/>
</dbReference>
<evidence type="ECO:0000256" key="2">
    <source>
        <dbReference type="ARBA" id="ARBA00022679"/>
    </source>
</evidence>
<dbReference type="Gene3D" id="3.40.50.150">
    <property type="entry name" value="Vaccinia Virus protein VP39"/>
    <property type="match status" value="1"/>
</dbReference>
<gene>
    <name evidence="5" type="ORF">FPZ41_21760</name>
</gene>
<keyword evidence="6" id="KW-1185">Reference proteome</keyword>
<keyword evidence="3" id="KW-0949">S-adenosyl-L-methionine</keyword>